<evidence type="ECO:0000313" key="2">
    <source>
        <dbReference type="EMBL" id="ABZ10042.1"/>
    </source>
</evidence>
<dbReference type="AlphaFoldDB" id="B3TBT3"/>
<feature type="domain" description="PKD" evidence="1">
    <location>
        <begin position="56"/>
        <end position="112"/>
    </location>
</feature>
<evidence type="ECO:0000259" key="1">
    <source>
        <dbReference type="PROSITE" id="PS50093"/>
    </source>
</evidence>
<dbReference type="SUPFAM" id="SSF49299">
    <property type="entry name" value="PKD domain"/>
    <property type="match status" value="1"/>
</dbReference>
<proteinExistence type="predicted"/>
<dbReference type="PROSITE" id="PS50093">
    <property type="entry name" value="PKD"/>
    <property type="match status" value="1"/>
</dbReference>
<dbReference type="Pfam" id="PF00801">
    <property type="entry name" value="PKD"/>
    <property type="match status" value="1"/>
</dbReference>
<accession>B3TBT3</accession>
<dbReference type="Gene3D" id="2.60.40.10">
    <property type="entry name" value="Immunoglobulins"/>
    <property type="match status" value="1"/>
</dbReference>
<reference evidence="2" key="1">
    <citation type="journal article" date="2008" name="ISME J.">
        <title>Genomic patterns of recombination, clonal divergence and environment in marine microbial populations.</title>
        <authorList>
            <person name="Konstantinidis K.T."/>
            <person name="Delong E.F."/>
        </authorList>
    </citation>
    <scope>NUCLEOTIDE SEQUENCE</scope>
</reference>
<organism evidence="2">
    <name type="scientific">uncultured marine microorganism HF4000_APKG10F13</name>
    <dbReference type="NCBI Taxonomy" id="455557"/>
    <lineage>
        <taxon>unclassified sequences</taxon>
        <taxon>environmental samples</taxon>
    </lineage>
</organism>
<sequence length="156" mass="17065">MGRYSCNGLLLLVLLLPAAAAEFEVSVNGEERLAVVESGTSVEFVAVVPANASVIPESFKWDFGRNLTGNGSRYNDSASVSQVLHAAGAYSVTCTAFYDDGSSEQKQLWVIVSWEEAADEPDTHRPLFVALAGAELFMSGWLLWQTWRLKEAKVYL</sequence>
<dbReference type="InterPro" id="IPR000601">
    <property type="entry name" value="PKD_dom"/>
</dbReference>
<dbReference type="InterPro" id="IPR013783">
    <property type="entry name" value="Ig-like_fold"/>
</dbReference>
<gene>
    <name evidence="2" type="ORF">ALOHA_HF4000APKG10F13ctg1g26</name>
</gene>
<protein>
    <submittedName>
        <fullName evidence="2">Putative PKD domain protein</fullName>
    </submittedName>
</protein>
<dbReference type="InterPro" id="IPR035986">
    <property type="entry name" value="PKD_dom_sf"/>
</dbReference>
<name>B3TBT3_9ZZZZ</name>
<dbReference type="EMBL" id="EU016664">
    <property type="protein sequence ID" value="ABZ10042.1"/>
    <property type="molecule type" value="Genomic_DNA"/>
</dbReference>